<evidence type="ECO:0008006" key="4">
    <source>
        <dbReference type="Google" id="ProtNLM"/>
    </source>
</evidence>
<comment type="caution">
    <text evidence="2">The sequence shown here is derived from an EMBL/GenBank/DDBJ whole genome shotgun (WGS) entry which is preliminary data.</text>
</comment>
<dbReference type="OrthoDB" id="240032at2157"/>
<sequence length="177" mass="20372">MSNTESGDSPPSFEDPFRGDDVEQRIYGTILQTREPTTASDIATRVECDPKTARKYLGWFTDLGIVTRYDGHPTTYERNDAYFEWRRINQLAAEHSVDTLQKRVRELTERIDEYEETYDATTPAAVDAVAAGEKHGDRTIDDIYSDFGDWTTAREERKRYERARQQRASTETEQASG</sequence>
<dbReference type="EMBL" id="LTAZ01000013">
    <property type="protein sequence ID" value="KYH24544.1"/>
    <property type="molecule type" value="Genomic_DNA"/>
</dbReference>
<dbReference type="Pfam" id="PF24033">
    <property type="entry name" value="DUF7342"/>
    <property type="match status" value="1"/>
</dbReference>
<dbReference type="RefSeq" id="WP_066385037.1">
    <property type="nucleotide sequence ID" value="NZ_LTAZ01000013.1"/>
</dbReference>
<organism evidence="2 3">
    <name type="scientific">Halalkalicoccus paucihalophilus</name>
    <dbReference type="NCBI Taxonomy" id="1008153"/>
    <lineage>
        <taxon>Archaea</taxon>
        <taxon>Methanobacteriati</taxon>
        <taxon>Methanobacteriota</taxon>
        <taxon>Stenosarchaea group</taxon>
        <taxon>Halobacteria</taxon>
        <taxon>Halobacteriales</taxon>
        <taxon>Halococcaceae</taxon>
        <taxon>Halalkalicoccus</taxon>
    </lineage>
</organism>
<feature type="region of interest" description="Disordered" evidence="1">
    <location>
        <begin position="1"/>
        <end position="20"/>
    </location>
</feature>
<dbReference type="Proteomes" id="UP000075321">
    <property type="component" value="Unassembled WGS sequence"/>
</dbReference>
<reference evidence="2 3" key="1">
    <citation type="submission" date="2016-02" db="EMBL/GenBank/DDBJ databases">
        <title>Genome sequence of Halalkalicoccus paucihalophilus DSM 24557.</title>
        <authorList>
            <person name="Poehlein A."/>
            <person name="Daniel R."/>
        </authorList>
    </citation>
    <scope>NUCLEOTIDE SEQUENCE [LARGE SCALE GENOMIC DNA]</scope>
    <source>
        <strain evidence="2 3">DSM 24557</strain>
    </source>
</reference>
<gene>
    <name evidence="2" type="ORF">HAPAU_35270</name>
</gene>
<evidence type="ECO:0000313" key="3">
    <source>
        <dbReference type="Proteomes" id="UP000075321"/>
    </source>
</evidence>
<dbReference type="InterPro" id="IPR036388">
    <property type="entry name" value="WH-like_DNA-bd_sf"/>
</dbReference>
<dbReference type="Gene3D" id="1.10.10.10">
    <property type="entry name" value="Winged helix-like DNA-binding domain superfamily/Winged helix DNA-binding domain"/>
    <property type="match status" value="1"/>
</dbReference>
<name>A0A151AAC1_9EURY</name>
<dbReference type="AlphaFoldDB" id="A0A151AAC1"/>
<evidence type="ECO:0000313" key="2">
    <source>
        <dbReference type="EMBL" id="KYH24544.1"/>
    </source>
</evidence>
<evidence type="ECO:0000256" key="1">
    <source>
        <dbReference type="SAM" id="MobiDB-lite"/>
    </source>
</evidence>
<protein>
    <recommendedName>
        <fullName evidence="4">Sugar-specific transcriptional regulator TrmB</fullName>
    </recommendedName>
</protein>
<dbReference type="InterPro" id="IPR036390">
    <property type="entry name" value="WH_DNA-bd_sf"/>
</dbReference>
<feature type="region of interest" description="Disordered" evidence="1">
    <location>
        <begin position="156"/>
        <end position="177"/>
    </location>
</feature>
<dbReference type="InterPro" id="IPR055766">
    <property type="entry name" value="DUF7342"/>
</dbReference>
<keyword evidence="3" id="KW-1185">Reference proteome</keyword>
<dbReference type="SUPFAM" id="SSF46785">
    <property type="entry name" value="Winged helix' DNA-binding domain"/>
    <property type="match status" value="1"/>
</dbReference>
<proteinExistence type="predicted"/>
<accession>A0A151AAC1</accession>
<dbReference type="PATRIC" id="fig|1008153.3.peg.3719"/>